<organism evidence="2">
    <name type="scientific">viral metagenome</name>
    <dbReference type="NCBI Taxonomy" id="1070528"/>
    <lineage>
        <taxon>unclassified sequences</taxon>
        <taxon>metagenomes</taxon>
        <taxon>organismal metagenomes</taxon>
    </lineage>
</organism>
<sequence>MAEGGPYQINYVNDNSIDKNIMKLYGFNSVYLPRLPNELDSGPEKNQCIIYINNLLRYGYDINDLINQFVAELGVDESIKYIKIPEIFKEGGDIEKARILNEYCKTLLTEKDTNNYTEPMKVLSKKLLNNNPYLFNRNGESSSESDEYDTRIKDMFEKAKTEEQCLNALLNFNLLLDLGFNPEDYNKCFVPQDNLKSIEISQIMEGVSDNGIKFLNIHKDNSSSSFNLYSEALKKFESFLDKLTDNVIAAVGGINKTDKIHRLIYIQWFSDRNINNKWIGLSLIRFELSRLLFLYQKLLSPDTIINGGDRYKYFTGKINIIDTIRYYTNFENSLFQNIRIIEEQIKKILPESPDTNEIYINIKTIKNKYEFYLKKYLPNERNFSPVDIYSLINRDRDRNINENIKSSTIEDLNYLIRFINIKIFDVLNNNIKFRTINEIFEFLDDKLGGEGRNMIEETDKITASIGAFKYYEKKMIKLILNYKSLIDTDGQNPFKFRLNEYSPIERVMESFIPNIIEKETINGNNVSDAGDLKNEKNNFINNQIEYIQLVFLQLFVNHKYIKRIFEGYFKDNYIYFNFIKNEFITKEKKDYLKKTITKEMFSEINTFDPDKPNVDDINSENISKHIVRELRKPPTFDNIISLYRIWYTFINIQVILINFLGIDLDNNYKEIESKMFEYLKEKINIFKIINDLQNAPEGSSIKNNENIDHINTLSDDTEPTNVKKYYTSVIRNLSEELNLNMIVKLSDYYEFLVGIKVNQLNKNNNDSEVENNFLKYENYVELFDKDTDVSSGNTSGNNYFDLDDKINMIKRGSEEYGQLYYLNIQNIRGEGEPRNISEWKNPLQDNPELYFSKEETYELISGKWKESLKPVNNIDIDKIFKDQDDRESEKNPFLKYIYRIIPNKYFLYQGLSDYYLEYKIYEPNLKESKYLFKNELDNSYEHPILDVNNQVCYEIKRYIWKTKNCNTTLNNIFNQLGIKIKIEKWFKGFLEVEEFGLLNDYKIHSVYYTKKIDNDNFIKIIIPTNTDIIGCYHVNLLNRILYLKEGGEFSIDILKEENINSEKIVEDRKKIITEIINGNKERTIHHKSSGFFNRNKGQDIIKEVEKNDVMGGGKKKKTLSIQKTKKSLKKIVSNDERDKKSLKKIVSNDERDKKSLKKIVSNDERDKKSLKKIISKNESRTKKKIKRKIKRDTKKNIKVILK</sequence>
<protein>
    <submittedName>
        <fullName evidence="2">Uncharacterized protein</fullName>
    </submittedName>
</protein>
<feature type="compositionally biased region" description="Basic residues" evidence="1">
    <location>
        <begin position="1181"/>
        <end position="1202"/>
    </location>
</feature>
<name>A0A6C0BU12_9ZZZZ</name>
<evidence type="ECO:0000256" key="1">
    <source>
        <dbReference type="SAM" id="MobiDB-lite"/>
    </source>
</evidence>
<feature type="region of interest" description="Disordered" evidence="1">
    <location>
        <begin position="1157"/>
        <end position="1202"/>
    </location>
</feature>
<dbReference type="AlphaFoldDB" id="A0A6C0BU12"/>
<reference evidence="2" key="1">
    <citation type="journal article" date="2020" name="Nature">
        <title>Giant virus diversity and host interactions through global metagenomics.</title>
        <authorList>
            <person name="Schulz F."/>
            <person name="Roux S."/>
            <person name="Paez-Espino D."/>
            <person name="Jungbluth S."/>
            <person name="Walsh D.A."/>
            <person name="Denef V.J."/>
            <person name="McMahon K.D."/>
            <person name="Konstantinidis K.T."/>
            <person name="Eloe-Fadrosh E.A."/>
            <person name="Kyrpides N.C."/>
            <person name="Woyke T."/>
        </authorList>
    </citation>
    <scope>NUCLEOTIDE SEQUENCE</scope>
    <source>
        <strain evidence="2">GVMAG-M-3300018428-35</strain>
    </source>
</reference>
<evidence type="ECO:0000313" key="2">
    <source>
        <dbReference type="EMBL" id="QHS95261.1"/>
    </source>
</evidence>
<dbReference type="EMBL" id="MN739246">
    <property type="protein sequence ID" value="QHS95261.1"/>
    <property type="molecule type" value="Genomic_DNA"/>
</dbReference>
<accession>A0A6C0BU12</accession>
<proteinExistence type="predicted"/>